<proteinExistence type="inferred from homology"/>
<dbReference type="PROSITE" id="PS51704">
    <property type="entry name" value="GP_PDE"/>
    <property type="match status" value="1"/>
</dbReference>
<name>A0A8J9UXH6_9NEOP</name>
<dbReference type="InterPro" id="IPR030395">
    <property type="entry name" value="GP_PDE_dom"/>
</dbReference>
<evidence type="ECO:0000259" key="4">
    <source>
        <dbReference type="PROSITE" id="PS51166"/>
    </source>
</evidence>
<dbReference type="Gene3D" id="2.60.40.10">
    <property type="entry name" value="Immunoglobulins"/>
    <property type="match status" value="1"/>
</dbReference>
<dbReference type="SUPFAM" id="SSF49452">
    <property type="entry name" value="Starch-binding domain-like"/>
    <property type="match status" value="1"/>
</dbReference>
<dbReference type="InterPro" id="IPR013784">
    <property type="entry name" value="Carb-bd-like_fold"/>
</dbReference>
<dbReference type="GO" id="GO:0046475">
    <property type="term" value="P:glycerophospholipid catabolic process"/>
    <property type="evidence" value="ECO:0007669"/>
    <property type="project" value="TreeGrafter"/>
</dbReference>
<feature type="domain" description="GP-PDE" evidence="5">
    <location>
        <begin position="319"/>
        <end position="613"/>
    </location>
</feature>
<dbReference type="Gene3D" id="3.20.20.190">
    <property type="entry name" value="Phosphatidylinositol (PI) phosphodiesterase"/>
    <property type="match status" value="1"/>
</dbReference>
<dbReference type="InterPro" id="IPR051578">
    <property type="entry name" value="GDPD"/>
</dbReference>
<gene>
    <name evidence="6" type="ORF">BINO364_LOCUS12060</name>
</gene>
<evidence type="ECO:0000256" key="1">
    <source>
        <dbReference type="ARBA" id="ARBA00007277"/>
    </source>
</evidence>
<evidence type="ECO:0000313" key="7">
    <source>
        <dbReference type="Proteomes" id="UP000838878"/>
    </source>
</evidence>
<comment type="similarity">
    <text evidence="1">Belongs to the glycerophosphoryl diester phosphodiesterase family.</text>
</comment>
<dbReference type="CDD" id="cd08607">
    <property type="entry name" value="GDPD_GDE5"/>
    <property type="match status" value="1"/>
</dbReference>
<keyword evidence="7" id="KW-1185">Reference proteome</keyword>
<dbReference type="GO" id="GO:2001070">
    <property type="term" value="F:starch binding"/>
    <property type="evidence" value="ECO:0007669"/>
    <property type="project" value="InterPro"/>
</dbReference>
<feature type="non-terminal residue" evidence="6">
    <location>
        <position position="730"/>
    </location>
</feature>
<dbReference type="Pfam" id="PF25329">
    <property type="entry name" value="C2_GDE1"/>
    <property type="match status" value="1"/>
</dbReference>
<evidence type="ECO:0000313" key="6">
    <source>
        <dbReference type="EMBL" id="CAH0726619.1"/>
    </source>
</evidence>
<dbReference type="SMART" id="SM01065">
    <property type="entry name" value="CBM_2"/>
    <property type="match status" value="1"/>
</dbReference>
<evidence type="ECO:0000259" key="5">
    <source>
        <dbReference type="PROSITE" id="PS51704"/>
    </source>
</evidence>
<accession>A0A8J9UXH6</accession>
<evidence type="ECO:0000256" key="3">
    <source>
        <dbReference type="SAM" id="MobiDB-lite"/>
    </source>
</evidence>
<dbReference type="FunFam" id="3.20.20.190:FF:000032">
    <property type="entry name" value="Glycerophosphoryl diester phosphodiesterase, putative"/>
    <property type="match status" value="1"/>
</dbReference>
<dbReference type="InterPro" id="IPR002044">
    <property type="entry name" value="CBM20"/>
</dbReference>
<dbReference type="PROSITE" id="PS51166">
    <property type="entry name" value="CBM20"/>
    <property type="match status" value="1"/>
</dbReference>
<dbReference type="Pfam" id="PF03009">
    <property type="entry name" value="GDPD"/>
    <property type="match status" value="1"/>
</dbReference>
<organism evidence="6 7">
    <name type="scientific">Brenthis ino</name>
    <name type="common">lesser marbled fritillary</name>
    <dbReference type="NCBI Taxonomy" id="405034"/>
    <lineage>
        <taxon>Eukaryota</taxon>
        <taxon>Metazoa</taxon>
        <taxon>Ecdysozoa</taxon>
        <taxon>Arthropoda</taxon>
        <taxon>Hexapoda</taxon>
        <taxon>Insecta</taxon>
        <taxon>Pterygota</taxon>
        <taxon>Neoptera</taxon>
        <taxon>Endopterygota</taxon>
        <taxon>Lepidoptera</taxon>
        <taxon>Glossata</taxon>
        <taxon>Ditrysia</taxon>
        <taxon>Papilionoidea</taxon>
        <taxon>Nymphalidae</taxon>
        <taxon>Heliconiinae</taxon>
        <taxon>Argynnini</taxon>
        <taxon>Brenthis</taxon>
    </lineage>
</organism>
<dbReference type="PANTHER" id="PTHR22958">
    <property type="entry name" value="GLYCEROPHOSPHORYL DIESTER PHOSPHODIESTERASE"/>
    <property type="match status" value="1"/>
</dbReference>
<dbReference type="OrthoDB" id="1058301at2759"/>
<dbReference type="InterPro" id="IPR013783">
    <property type="entry name" value="Ig-like_fold"/>
</dbReference>
<feature type="domain" description="CBM20" evidence="4">
    <location>
        <begin position="9"/>
        <end position="129"/>
    </location>
</feature>
<evidence type="ECO:0000256" key="2">
    <source>
        <dbReference type="ARBA" id="ARBA00022801"/>
    </source>
</evidence>
<dbReference type="InterPro" id="IPR057506">
    <property type="entry name" value="C2_GPCPD1"/>
</dbReference>
<dbReference type="SUPFAM" id="SSF51695">
    <property type="entry name" value="PLC-like phosphodiesterases"/>
    <property type="match status" value="1"/>
</dbReference>
<evidence type="ECO:0008006" key="8">
    <source>
        <dbReference type="Google" id="ProtNLM"/>
    </source>
</evidence>
<dbReference type="PANTHER" id="PTHR22958:SF1">
    <property type="entry name" value="GLYCEROPHOSPHOCHOLINE PHOSPHODIESTERASE GPCPD1"/>
    <property type="match status" value="1"/>
</dbReference>
<dbReference type="AlphaFoldDB" id="A0A8J9UXH6"/>
<feature type="region of interest" description="Disordered" evidence="3">
    <location>
        <begin position="641"/>
        <end position="666"/>
    </location>
</feature>
<sequence>MSEKEQPEEPEILSQEWIFTVFVPNIGPKEKVIITGNITELGEWDLKKSILLERVDGTDTWTKTIVIPNICDISYRYAICLINEDNDMIVRNWETNINPRIIKENMLHPITDVFGEYSGKKNISRGWLTCQTLVQFKFINNPLKLKSRLVGRLMNIKVTPVKLSFGTEPHIEDSSLSTDTMDVEVPAGVFVEVATLDNDPTICNLQPQEQFGREYKQNDVLLVNVYAPNPKNLAYLIDFYSYSTRASVDDPPCHIGYTYVLPNMFKPSEGSLELPVTCNVKHRPLGTINFEYLIIYPMEESLCNFEVSYAKHWDPSWTGLEVGHRGLGASFKTKEGNAIRENTIASLKKAAASGADMLEFDVQLSKDMIPVIYHDFHVCISMKRKKEVDFTEMLELPVKDLTLEHLQKLKVYHLVEGRNHEILFFDEDLEEHQPFPTLEEAFKKLDEHVGFNVELKWTMELNDGTFELNNPFDMNTYVDKVLEVVLKHAGERRVVLSCFNPDICTMVRNKQNKYPVMFLTVGITEKYQPYRDPRCSTIPAAAQNAISSDILGIVAHTEDLLRDPSQVKLATDVGLVIFCWGDDNNDKNTIKKLKEMGLHAVIYDKLDQYITKEVKESIFLMEARESQREIMKLAALEALGDDSATPSHSGDSTRPPHLPLRHEGPSTVTSLESLASSIDLDETDKHLKRSRDLIMTVEKETQVKGQRNSFKGLFPPCDLAKTFPKKSRNS</sequence>
<dbReference type="Proteomes" id="UP000838878">
    <property type="component" value="Chromosome 6"/>
</dbReference>
<reference evidence="6" key="1">
    <citation type="submission" date="2021-12" db="EMBL/GenBank/DDBJ databases">
        <authorList>
            <person name="Martin H S."/>
        </authorList>
    </citation>
    <scope>NUCLEOTIDE SEQUENCE</scope>
</reference>
<dbReference type="InterPro" id="IPR017946">
    <property type="entry name" value="PLC-like_Pdiesterase_TIM-brl"/>
</dbReference>
<keyword evidence="2" id="KW-0378">Hydrolase</keyword>
<dbReference type="GO" id="GO:0047389">
    <property type="term" value="F:glycerophosphocholine phosphodiesterase activity"/>
    <property type="evidence" value="ECO:0007669"/>
    <property type="project" value="TreeGrafter"/>
</dbReference>
<dbReference type="Pfam" id="PF00686">
    <property type="entry name" value="CBM_20"/>
    <property type="match status" value="1"/>
</dbReference>
<dbReference type="EMBL" id="OV170226">
    <property type="protein sequence ID" value="CAH0726619.1"/>
    <property type="molecule type" value="Genomic_DNA"/>
</dbReference>
<protein>
    <recommendedName>
        <fullName evidence="8">Glycerophosphocholine phosphodiesterase GPCPD1</fullName>
    </recommendedName>
</protein>